<evidence type="ECO:0000259" key="14">
    <source>
        <dbReference type="Pfam" id="PF07476"/>
    </source>
</evidence>
<feature type="active site" description="Proton acceptor" evidence="10">
    <location>
        <position position="330"/>
    </location>
</feature>
<dbReference type="EC" id="4.3.1.2" evidence="6"/>
<dbReference type="NCBIfam" id="TIGR01502">
    <property type="entry name" value="B_methylAsp_ase"/>
    <property type="match status" value="1"/>
</dbReference>
<dbReference type="SUPFAM" id="SSF54826">
    <property type="entry name" value="Enolase N-terminal domain-like"/>
    <property type="match status" value="1"/>
</dbReference>
<accession>A0A853FVI6</accession>
<dbReference type="PIRSF" id="PIRSF017107">
    <property type="entry name" value="MAL"/>
    <property type="match status" value="1"/>
</dbReference>
<evidence type="ECO:0000256" key="2">
    <source>
        <dbReference type="ARBA" id="ARBA00001946"/>
    </source>
</evidence>
<feature type="site" description="Transition state stabilizer" evidence="11">
    <location>
        <position position="194"/>
    </location>
</feature>
<proteinExistence type="inferred from homology"/>
<comment type="cofactor">
    <cofactor evidence="2 12">
        <name>Mg(2+)</name>
        <dbReference type="ChEBI" id="CHEBI:18420"/>
    </cofactor>
</comment>
<dbReference type="InterPro" id="IPR006395">
    <property type="entry name" value="Me_Asp_am_lyase"/>
</dbReference>
<evidence type="ECO:0000256" key="5">
    <source>
        <dbReference type="ARBA" id="ARBA00011738"/>
    </source>
</evidence>
<dbReference type="SUPFAM" id="SSF51604">
    <property type="entry name" value="Enolase C-terminal domain-like"/>
    <property type="match status" value="1"/>
</dbReference>
<dbReference type="Gene3D" id="3.30.390.10">
    <property type="entry name" value="Enolase-like, N-terminal domain"/>
    <property type="match status" value="1"/>
</dbReference>
<evidence type="ECO:0000256" key="10">
    <source>
        <dbReference type="PIRSR" id="PIRSR017107-1"/>
    </source>
</evidence>
<dbReference type="GO" id="GO:0050096">
    <property type="term" value="F:methylaspartate ammonia-lyase activity"/>
    <property type="evidence" value="ECO:0007669"/>
    <property type="project" value="UniProtKB-EC"/>
</dbReference>
<dbReference type="GO" id="GO:0046872">
    <property type="term" value="F:metal ion binding"/>
    <property type="evidence" value="ECO:0007669"/>
    <property type="project" value="UniProtKB-KW"/>
</dbReference>
<dbReference type="InterPro" id="IPR022662">
    <property type="entry name" value="MeAsp_NH4-lyase_C"/>
</dbReference>
<feature type="domain" description="Methylaspartate ammonia-lyase C-terminal" evidence="14">
    <location>
        <begin position="164"/>
        <end position="408"/>
    </location>
</feature>
<dbReference type="InterPro" id="IPR022665">
    <property type="entry name" value="MeAsp_NH4-lyase_N"/>
</dbReference>
<dbReference type="UniPathway" id="UPA00561">
    <property type="reaction ID" value="UER00618"/>
</dbReference>
<evidence type="ECO:0000256" key="1">
    <source>
        <dbReference type="ARBA" id="ARBA00000789"/>
    </source>
</evidence>
<keyword evidence="16" id="KW-1185">Reference proteome</keyword>
<comment type="pathway">
    <text evidence="3">Amino-acid degradation; L-glutamate degradation via mesaconate pathway; acetate and pyruvate from L-glutamate: step 2/4.</text>
</comment>
<dbReference type="SFLD" id="SFLDG00151">
    <property type="entry name" value="methylaspartate_ammonia-lyase"/>
    <property type="match status" value="1"/>
</dbReference>
<dbReference type="InterPro" id="IPR029017">
    <property type="entry name" value="Enolase-like_N"/>
</dbReference>
<dbReference type="Pfam" id="PF05034">
    <property type="entry name" value="MAAL_N"/>
    <property type="match status" value="1"/>
</dbReference>
<dbReference type="SFLD" id="SFLDF00007">
    <property type="entry name" value="methylaspartate_ammonia-lyase"/>
    <property type="match status" value="1"/>
</dbReference>
<gene>
    <name evidence="15" type="ORF">H0A72_02530</name>
</gene>
<comment type="subunit">
    <text evidence="5">Homodimer.</text>
</comment>
<comment type="similarity">
    <text evidence="4">Belongs to the methylaspartate ammonia-lyase family.</text>
</comment>
<dbReference type="AlphaFoldDB" id="A0A853FVI6"/>
<feature type="domain" description="Methylaspartate ammonia-lyase N-terminal" evidence="13">
    <location>
        <begin position="1"/>
        <end position="158"/>
    </location>
</feature>
<dbReference type="EMBL" id="JACCEM010000001">
    <property type="protein sequence ID" value="NYT48177.1"/>
    <property type="molecule type" value="Genomic_DNA"/>
</dbReference>
<feature type="binding site" evidence="12">
    <location>
        <position position="272"/>
    </location>
    <ligand>
        <name>Mg(2+)</name>
        <dbReference type="ChEBI" id="CHEBI:18420"/>
    </ligand>
</feature>
<dbReference type="RefSeq" id="WP_180153467.1">
    <property type="nucleotide sequence ID" value="NZ_JACCEM010000001.1"/>
</dbReference>
<evidence type="ECO:0000256" key="8">
    <source>
        <dbReference type="ARBA" id="ARBA00022842"/>
    </source>
</evidence>
<evidence type="ECO:0000256" key="4">
    <source>
        <dbReference type="ARBA" id="ARBA00009954"/>
    </source>
</evidence>
<feature type="binding site" evidence="12">
    <location>
        <position position="306"/>
    </location>
    <ligand>
        <name>Mg(2+)</name>
        <dbReference type="ChEBI" id="CHEBI:18420"/>
    </ligand>
</feature>
<feature type="binding site" evidence="12">
    <location>
        <position position="237"/>
    </location>
    <ligand>
        <name>Mg(2+)</name>
        <dbReference type="ChEBI" id="CHEBI:18420"/>
    </ligand>
</feature>
<dbReference type="Gene3D" id="3.20.20.120">
    <property type="entry name" value="Enolase-like C-terminal domain"/>
    <property type="match status" value="1"/>
</dbReference>
<evidence type="ECO:0000256" key="6">
    <source>
        <dbReference type="ARBA" id="ARBA00012993"/>
    </source>
</evidence>
<protein>
    <recommendedName>
        <fullName evidence="6">methylaspartate ammonia-lyase</fullName>
        <ecNumber evidence="6">4.3.1.2</ecNumber>
    </recommendedName>
</protein>
<evidence type="ECO:0000256" key="12">
    <source>
        <dbReference type="PIRSR" id="PIRSR017107-4"/>
    </source>
</evidence>
<name>A0A853FVI6_9BURK</name>
<dbReference type="Pfam" id="PF07476">
    <property type="entry name" value="MAAL_C"/>
    <property type="match status" value="1"/>
</dbReference>
<comment type="caution">
    <text evidence="15">The sequence shown here is derived from an EMBL/GenBank/DDBJ whole genome shotgun (WGS) entry which is preliminary data.</text>
</comment>
<evidence type="ECO:0000259" key="13">
    <source>
        <dbReference type="Pfam" id="PF05034"/>
    </source>
</evidence>
<dbReference type="Proteomes" id="UP000559809">
    <property type="component" value="Unassembled WGS sequence"/>
</dbReference>
<evidence type="ECO:0000256" key="3">
    <source>
        <dbReference type="ARBA" id="ARBA00004675"/>
    </source>
</evidence>
<sequence>MKIQQVITAVGRHGFVHKDLAAIKLGARANGFLFEGPAITPGFQRIVQPGKVLSIMLKLEDGSIAHGDCVDVIFAGAAGRDPLFAPDDHLRSFQEHVAPRLIGRDTSSFAPLAREFDELRVDGKKLHTAIRYGLSQAFLHAAALSTRELAVQVVDREFHTGIGDAPIPILVSVAKTDQILLDRMILKRVPLLPHASFTVVETDLGHDGHKLLDFAQYLSDRIRQIGDADYLPRIHLDTYGTLGELFGADTEAMADYLARIQDTVAPYPFLIESPIIAATREDQIERYAALRDTLRRKGIDVRVIVDEWCNTLEDIQAFSHAQAADMVQIKLPDLGSLTNTIEAALFCNSAGLGYCLGGTANETDQSSRLTTHVALACRPDFILAKPGLGGDEALMIQENEMRRTIAILEAA</sequence>
<comment type="catalytic activity">
    <reaction evidence="1">
        <text>(2S,3S)-3-methyl-L-aspartate = mesaconate + NH4(+)</text>
        <dbReference type="Rhea" id="RHEA:12829"/>
        <dbReference type="ChEBI" id="CHEBI:28938"/>
        <dbReference type="ChEBI" id="CHEBI:36986"/>
        <dbReference type="ChEBI" id="CHEBI:58724"/>
        <dbReference type="EC" id="4.3.1.2"/>
    </reaction>
</comment>
<keyword evidence="8 12" id="KW-0460">Magnesium</keyword>
<evidence type="ECO:0000313" key="16">
    <source>
        <dbReference type="Proteomes" id="UP000559809"/>
    </source>
</evidence>
<dbReference type="PANTHER" id="PTHR48073">
    <property type="entry name" value="O-SUCCINYLBENZOATE SYNTHASE-RELATED"/>
    <property type="match status" value="1"/>
</dbReference>
<organism evidence="15 16">
    <name type="scientific">Parapusillimonas granuli</name>
    <dbReference type="NCBI Taxonomy" id="380911"/>
    <lineage>
        <taxon>Bacteria</taxon>
        <taxon>Pseudomonadati</taxon>
        <taxon>Pseudomonadota</taxon>
        <taxon>Betaproteobacteria</taxon>
        <taxon>Burkholderiales</taxon>
        <taxon>Alcaligenaceae</taxon>
        <taxon>Parapusillimonas</taxon>
    </lineage>
</organism>
<evidence type="ECO:0000256" key="9">
    <source>
        <dbReference type="ARBA" id="ARBA00023239"/>
    </source>
</evidence>
<dbReference type="SFLD" id="SFLDS00001">
    <property type="entry name" value="Enolase"/>
    <property type="match status" value="1"/>
</dbReference>
<keyword evidence="7 12" id="KW-0479">Metal-binding</keyword>
<dbReference type="PANTHER" id="PTHR48073:SF2">
    <property type="entry name" value="O-SUCCINYLBENZOATE SYNTHASE"/>
    <property type="match status" value="1"/>
</dbReference>
<reference evidence="15 16" key="1">
    <citation type="submission" date="2020-07" db="EMBL/GenBank/DDBJ databases">
        <title>Taxonomic revisions and descriptions of new bacterial species based on genomic comparisons in the high-G+C-content subgroup of the family Alcaligenaceae.</title>
        <authorList>
            <person name="Szabo A."/>
            <person name="Felfoldi T."/>
        </authorList>
    </citation>
    <scope>NUCLEOTIDE SEQUENCE [LARGE SCALE GENOMIC DNA]</scope>
    <source>
        <strain evidence="15 16">LMG 24012</strain>
    </source>
</reference>
<dbReference type="GO" id="GO:0019553">
    <property type="term" value="P:L-glutamate catabolic process via L-citramalate"/>
    <property type="evidence" value="ECO:0007669"/>
    <property type="project" value="UniProtKB-UniPathway"/>
</dbReference>
<keyword evidence="9 15" id="KW-0456">Lyase</keyword>
<dbReference type="InterPro" id="IPR036849">
    <property type="entry name" value="Enolase-like_C_sf"/>
</dbReference>
<evidence type="ECO:0000256" key="11">
    <source>
        <dbReference type="PIRSR" id="PIRSR017107-3"/>
    </source>
</evidence>
<evidence type="ECO:0000313" key="15">
    <source>
        <dbReference type="EMBL" id="NYT48177.1"/>
    </source>
</evidence>
<evidence type="ECO:0000256" key="7">
    <source>
        <dbReference type="ARBA" id="ARBA00022723"/>
    </source>
</evidence>